<evidence type="ECO:0000256" key="5">
    <source>
        <dbReference type="SAM" id="MobiDB-lite"/>
    </source>
</evidence>
<keyword evidence="3" id="KW-0862">Zinc</keyword>
<feature type="compositionally biased region" description="Polar residues" evidence="5">
    <location>
        <begin position="234"/>
        <end position="283"/>
    </location>
</feature>
<dbReference type="PROSITE" id="PS51044">
    <property type="entry name" value="ZF_SP_RING"/>
    <property type="match status" value="1"/>
</dbReference>
<evidence type="ECO:0000313" key="7">
    <source>
        <dbReference type="EMBL" id="KUJ18034.1"/>
    </source>
</evidence>
<feature type="domain" description="SP-RING-type" evidence="6">
    <location>
        <begin position="1090"/>
        <end position="1183"/>
    </location>
</feature>
<feature type="compositionally biased region" description="Pro residues" evidence="5">
    <location>
        <begin position="73"/>
        <end position="83"/>
    </location>
</feature>
<protein>
    <recommendedName>
        <fullName evidence="6">SP-RING-type domain-containing protein</fullName>
    </recommendedName>
</protein>
<dbReference type="OrthoDB" id="27975at2759"/>
<organism evidence="7 8">
    <name type="scientific">Mollisia scopiformis</name>
    <name type="common">Conifer needle endophyte fungus</name>
    <name type="synonym">Phialocephala scopiformis</name>
    <dbReference type="NCBI Taxonomy" id="149040"/>
    <lineage>
        <taxon>Eukaryota</taxon>
        <taxon>Fungi</taxon>
        <taxon>Dikarya</taxon>
        <taxon>Ascomycota</taxon>
        <taxon>Pezizomycotina</taxon>
        <taxon>Leotiomycetes</taxon>
        <taxon>Helotiales</taxon>
        <taxon>Mollisiaceae</taxon>
        <taxon>Mollisia</taxon>
    </lineage>
</organism>
<evidence type="ECO:0000256" key="3">
    <source>
        <dbReference type="ARBA" id="ARBA00022833"/>
    </source>
</evidence>
<dbReference type="Gene3D" id="3.30.40.10">
    <property type="entry name" value="Zinc/RING finger domain, C3HC4 (zinc finger)"/>
    <property type="match status" value="1"/>
</dbReference>
<feature type="region of interest" description="Disordered" evidence="5">
    <location>
        <begin position="1203"/>
        <end position="1230"/>
    </location>
</feature>
<dbReference type="STRING" id="149040.A0A194XD00"/>
<dbReference type="Pfam" id="PF02891">
    <property type="entry name" value="zf-MIZ"/>
    <property type="match status" value="1"/>
</dbReference>
<keyword evidence="2 4" id="KW-0863">Zinc-finger</keyword>
<feature type="compositionally biased region" description="Basic and acidic residues" evidence="5">
    <location>
        <begin position="95"/>
        <end position="105"/>
    </location>
</feature>
<keyword evidence="1" id="KW-0479">Metal-binding</keyword>
<dbReference type="EMBL" id="KQ947413">
    <property type="protein sequence ID" value="KUJ18034.1"/>
    <property type="molecule type" value="Genomic_DNA"/>
</dbReference>
<dbReference type="InParanoid" id="A0A194XD00"/>
<evidence type="ECO:0000256" key="1">
    <source>
        <dbReference type="ARBA" id="ARBA00022723"/>
    </source>
</evidence>
<gene>
    <name evidence="7" type="ORF">LY89DRAFT_732729</name>
</gene>
<feature type="compositionally biased region" description="Low complexity" evidence="5">
    <location>
        <begin position="138"/>
        <end position="157"/>
    </location>
</feature>
<name>A0A194XD00_MOLSC</name>
<accession>A0A194XD00</accession>
<dbReference type="RefSeq" id="XP_018072389.1">
    <property type="nucleotide sequence ID" value="XM_018219724.1"/>
</dbReference>
<sequence>MRRPPDKDGPPVSDRDVDTSNATLNTLFGGARQKSWMVGVGAPVRPTPRTSASRTSVPQVTSAQIIAATILPSPAPSDEPSPVLPHTTVNGVQAERGRHREESRRPSSTTIAPSTHIQQPSSTDFDIQLPPTTSFEESLNQAPPAPPLSNSSPPQLNKSFTNSTGVAESPTTMTDNIPPLPSSVLLPSDRQQEVEVLAHTQTPPTQQHNFTGLNRGYPQTNSLPARPGPVRALSQGQQASRPQTQIQEASSRQTQQAQLPSPMQSNIASPQANIGVPSTSAQSGARLYPSSEAFLAQPQMEGRPHHPPPSAAPTNPRKRQRIQPAAMPSLKPRVNLIEQHIKNAGGYMNLNTGLERPRFQLLTDACNREDAFYVALHQVFCCWDVDRNQVVSIIGYPNAQALQVAFRILGQLIRENDALAPNHKKWFSEFPSPLRHLLQSSDPYRRTVTEVGTFLSRLASDWGALSNECSTRGYPPLVDELVQRMGLLSPILQGVVFTASRRNLGIRDEEIGTQMEDMFKRDQREHQALAARYNTARPPTAREVQDRNRALASEYILLHNQLIQQRQSSAVSSGSRIPTPVVPSNDYTQPGVMMSSPIPQPQQTGNQGNWNQNMPSPVAPGHQQFANALPPRLQRATDGPSNSPMVGSRPPSVGAQRGYTNTPSPTLLQGLSMHSPVQQNFPSPSLGRSNVQMRSQQAGSPQLGAHPIAPYYHNPILQQVDPATQQRVQIIEQQQHMMAQYQQQNNNQQWAQNNYIQHTPPAQQATQQQQQQQIQQELSRQVLHMNRTVQTRRDSNPVVSQLQQQQQRNNSVISNGHRPQIVHAAPALSSQLLSQAANAELYAYSQKPVLQRSLVPPLHYVHPQQPQNPDVTALHQAHIRSPRLVAAGVPYSSMSQENPATRYYQVVRGFVLAPTRISSSSPLSRFDFAIPAHDLAKAPNDILHGNGQVATREFRQGTLQYRLRCVQARRTDTKYTIADWVVADTVWPESASLAINKKQLEIRRKNHHGKDLPLDITHFVKLSAPNSTNLVTLSILKGRTKMKEFNYFLAVEIIEILRHNQILELCYNNRIPASYTLNKIKKSLVGPSGDDDDVAMVVGDLSIDLADPFTSKVFETPVRGSSCLHRECFDLEVFLMTRNSKAKRPEQPCMVDVWKCPLCGKDARPYSLQIDDFLVSVRATLQEQGELEDVKAILMDATGNWRPKVEKRKPSDDGEDSDYSSDGDGALRRASAAQKVQAKKVVEVISLDD</sequence>
<dbReference type="GO" id="GO:0008270">
    <property type="term" value="F:zinc ion binding"/>
    <property type="evidence" value="ECO:0007669"/>
    <property type="project" value="UniProtKB-KW"/>
</dbReference>
<feature type="region of interest" description="Disordered" evidence="5">
    <location>
        <begin position="71"/>
        <end position="285"/>
    </location>
</feature>
<feature type="compositionally biased region" description="Polar residues" evidence="5">
    <location>
        <begin position="158"/>
        <end position="175"/>
    </location>
</feature>
<feature type="compositionally biased region" description="Polar residues" evidence="5">
    <location>
        <begin position="658"/>
        <end position="669"/>
    </location>
</feature>
<evidence type="ECO:0000259" key="6">
    <source>
        <dbReference type="PROSITE" id="PS51044"/>
    </source>
</evidence>
<dbReference type="GO" id="GO:0061665">
    <property type="term" value="F:SUMO ligase activity"/>
    <property type="evidence" value="ECO:0007669"/>
    <property type="project" value="TreeGrafter"/>
</dbReference>
<evidence type="ECO:0000256" key="4">
    <source>
        <dbReference type="PROSITE-ProRule" id="PRU00452"/>
    </source>
</evidence>
<feature type="region of interest" description="Disordered" evidence="5">
    <location>
        <begin position="41"/>
        <end position="60"/>
    </location>
</feature>
<feature type="region of interest" description="Disordered" evidence="5">
    <location>
        <begin position="791"/>
        <end position="810"/>
    </location>
</feature>
<dbReference type="GO" id="GO:0016925">
    <property type="term" value="P:protein sumoylation"/>
    <property type="evidence" value="ECO:0007669"/>
    <property type="project" value="TreeGrafter"/>
</dbReference>
<dbReference type="PANTHER" id="PTHR10782:SF4">
    <property type="entry name" value="TONALLI, ISOFORM E"/>
    <property type="match status" value="1"/>
</dbReference>
<dbReference type="InterPro" id="IPR004181">
    <property type="entry name" value="Znf_MIZ"/>
</dbReference>
<evidence type="ECO:0000256" key="2">
    <source>
        <dbReference type="ARBA" id="ARBA00022771"/>
    </source>
</evidence>
<proteinExistence type="predicted"/>
<dbReference type="InterPro" id="IPR013083">
    <property type="entry name" value="Znf_RING/FYVE/PHD"/>
</dbReference>
<dbReference type="GO" id="GO:0000785">
    <property type="term" value="C:chromatin"/>
    <property type="evidence" value="ECO:0007669"/>
    <property type="project" value="TreeGrafter"/>
</dbReference>
<feature type="compositionally biased region" description="Low complexity" evidence="5">
    <location>
        <begin position="796"/>
        <end position="810"/>
    </location>
</feature>
<feature type="region of interest" description="Disordered" evidence="5">
    <location>
        <begin position="298"/>
        <end position="324"/>
    </location>
</feature>
<feature type="region of interest" description="Disordered" evidence="5">
    <location>
        <begin position="632"/>
        <end position="706"/>
    </location>
</feature>
<feature type="region of interest" description="Disordered" evidence="5">
    <location>
        <begin position="1"/>
        <end position="20"/>
    </location>
</feature>
<evidence type="ECO:0000313" key="8">
    <source>
        <dbReference type="Proteomes" id="UP000070700"/>
    </source>
</evidence>
<reference evidence="7 8" key="1">
    <citation type="submission" date="2015-10" db="EMBL/GenBank/DDBJ databases">
        <title>Full genome of DAOMC 229536 Phialocephala scopiformis, a fungal endophyte of spruce producing the potent anti-insectan compound rugulosin.</title>
        <authorList>
            <consortium name="DOE Joint Genome Institute"/>
            <person name="Walker A.K."/>
            <person name="Frasz S.L."/>
            <person name="Seifert K.A."/>
            <person name="Miller J.D."/>
            <person name="Mondo S.J."/>
            <person name="Labutti K."/>
            <person name="Lipzen A."/>
            <person name="Dockter R."/>
            <person name="Kennedy M."/>
            <person name="Grigoriev I.V."/>
            <person name="Spatafora J.W."/>
        </authorList>
    </citation>
    <scope>NUCLEOTIDE SEQUENCE [LARGE SCALE GENOMIC DNA]</scope>
    <source>
        <strain evidence="7 8">CBS 120377</strain>
    </source>
</reference>
<keyword evidence="8" id="KW-1185">Reference proteome</keyword>
<feature type="compositionally biased region" description="Polar residues" evidence="5">
    <location>
        <begin position="675"/>
        <end position="700"/>
    </location>
</feature>
<feature type="compositionally biased region" description="Polar residues" evidence="5">
    <location>
        <begin position="48"/>
        <end position="60"/>
    </location>
</feature>
<dbReference type="GeneID" id="28829450"/>
<dbReference type="AlphaFoldDB" id="A0A194XD00"/>
<dbReference type="PANTHER" id="PTHR10782">
    <property type="entry name" value="ZINC FINGER MIZ DOMAIN-CONTAINING PROTEIN"/>
    <property type="match status" value="1"/>
</dbReference>
<dbReference type="Proteomes" id="UP000070700">
    <property type="component" value="Unassembled WGS sequence"/>
</dbReference>
<feature type="compositionally biased region" description="Basic and acidic residues" evidence="5">
    <location>
        <begin position="1"/>
        <end position="18"/>
    </location>
</feature>
<dbReference type="KEGG" id="psco:LY89DRAFT_732729"/>
<feature type="compositionally biased region" description="Polar residues" evidence="5">
    <location>
        <begin position="199"/>
        <end position="223"/>
    </location>
</feature>
<feature type="compositionally biased region" description="Polar residues" evidence="5">
    <location>
        <begin position="106"/>
        <end position="137"/>
    </location>
</feature>